<accession>A0A699QGV8</accession>
<organism evidence="1">
    <name type="scientific">Tanacetum cinerariifolium</name>
    <name type="common">Dalmatian daisy</name>
    <name type="synonym">Chrysanthemum cinerariifolium</name>
    <dbReference type="NCBI Taxonomy" id="118510"/>
    <lineage>
        <taxon>Eukaryota</taxon>
        <taxon>Viridiplantae</taxon>
        <taxon>Streptophyta</taxon>
        <taxon>Embryophyta</taxon>
        <taxon>Tracheophyta</taxon>
        <taxon>Spermatophyta</taxon>
        <taxon>Magnoliopsida</taxon>
        <taxon>eudicotyledons</taxon>
        <taxon>Gunneridae</taxon>
        <taxon>Pentapetalae</taxon>
        <taxon>asterids</taxon>
        <taxon>campanulids</taxon>
        <taxon>Asterales</taxon>
        <taxon>Asteraceae</taxon>
        <taxon>Asteroideae</taxon>
        <taxon>Anthemideae</taxon>
        <taxon>Anthemidinae</taxon>
        <taxon>Tanacetum</taxon>
    </lineage>
</organism>
<dbReference type="AlphaFoldDB" id="A0A699QGV8"/>
<feature type="non-terminal residue" evidence="1">
    <location>
        <position position="1"/>
    </location>
</feature>
<gene>
    <name evidence="1" type="ORF">Tci_841620</name>
</gene>
<dbReference type="EMBL" id="BKCJ011025453">
    <property type="protein sequence ID" value="GFC69650.1"/>
    <property type="molecule type" value="Genomic_DNA"/>
</dbReference>
<comment type="caution">
    <text evidence="1">The sequence shown here is derived from an EMBL/GenBank/DDBJ whole genome shotgun (WGS) entry which is preliminary data.</text>
</comment>
<name>A0A699QGV8_TANCI</name>
<sequence length="132" mass="14733">DQASQDKPSTSGQATVPSEDHFSVRMDQLQNQLNQVLLMLHQNGSHDSGDTDHICTTPKLMHNIYKCQTPIIVNLPNGQTDQSRRIALDNLCDGLYFSTHHPMFLQPHPPFSTVSASLNFSTQDLVTHHTLS</sequence>
<protein>
    <submittedName>
        <fullName evidence="1">Uncharacterized protein</fullName>
    </submittedName>
</protein>
<evidence type="ECO:0000313" key="1">
    <source>
        <dbReference type="EMBL" id="GFC69650.1"/>
    </source>
</evidence>
<reference evidence="1" key="1">
    <citation type="journal article" date="2019" name="Sci. Rep.">
        <title>Draft genome of Tanacetum cinerariifolium, the natural source of mosquito coil.</title>
        <authorList>
            <person name="Yamashiro T."/>
            <person name="Shiraishi A."/>
            <person name="Satake H."/>
            <person name="Nakayama K."/>
        </authorList>
    </citation>
    <scope>NUCLEOTIDE SEQUENCE</scope>
</reference>
<proteinExistence type="predicted"/>